<dbReference type="SUPFAM" id="SSF50494">
    <property type="entry name" value="Trypsin-like serine proteases"/>
    <property type="match status" value="1"/>
</dbReference>
<organism evidence="2 3">
    <name type="scientific">Candidatus Sungbacteria bacterium RIFCSPHIGHO2_02_FULL_47_11</name>
    <dbReference type="NCBI Taxonomy" id="1802270"/>
    <lineage>
        <taxon>Bacteria</taxon>
        <taxon>Candidatus Sungiibacteriota</taxon>
    </lineage>
</organism>
<dbReference type="Proteomes" id="UP000179023">
    <property type="component" value="Unassembled WGS sequence"/>
</dbReference>
<feature type="region of interest" description="Disordered" evidence="1">
    <location>
        <begin position="25"/>
        <end position="50"/>
    </location>
</feature>
<protein>
    <recommendedName>
        <fullName evidence="4">Serine protease</fullName>
    </recommendedName>
</protein>
<comment type="caution">
    <text evidence="2">The sequence shown here is derived from an EMBL/GenBank/DDBJ whole genome shotgun (WGS) entry which is preliminary data.</text>
</comment>
<sequence>MAGVVGLLAVSFYIQYLVFDTSKEDDQTPTRLPLEDMQSSSLPSSPVGKKRESMVEISLTDVSDTGKASITVPSTVSTSTPVIAAISLATTTVMAELPPSSPSEYLGAEGPPFLPSPPAVVKGESGPLLPALNEEALLRAVVKIQCQAKNNQGIYVGSAFVLSSTTVVTAAHVVMNSATTTCDVIFPSERKPIHYLRGVTEDLAVIKKRHDEKGVDVATLALPPLNTYPEARAIFESYPAIPYPICGDPAQLGDALLHFGYPSNYKDQSYLSKLDGEVAVFADIDGVEDQLSLDQTVVYKTPIFSYTNDELRMHPYIVSRVPSFYGDSGGLAFNKTKQCILGPHRGGTIGKADGENYTVFMNVGWEWIKDFLGRQ</sequence>
<evidence type="ECO:0000313" key="3">
    <source>
        <dbReference type="Proteomes" id="UP000179023"/>
    </source>
</evidence>
<dbReference type="InterPro" id="IPR009003">
    <property type="entry name" value="Peptidase_S1_PA"/>
</dbReference>
<dbReference type="Gene3D" id="2.40.10.10">
    <property type="entry name" value="Trypsin-like serine proteases"/>
    <property type="match status" value="2"/>
</dbReference>
<gene>
    <name evidence="2" type="ORF">A3C07_02670</name>
</gene>
<proteinExistence type="predicted"/>
<dbReference type="EMBL" id="MHQI01000064">
    <property type="protein sequence ID" value="OGZ98489.1"/>
    <property type="molecule type" value="Genomic_DNA"/>
</dbReference>
<evidence type="ECO:0008006" key="4">
    <source>
        <dbReference type="Google" id="ProtNLM"/>
    </source>
</evidence>
<evidence type="ECO:0000256" key="1">
    <source>
        <dbReference type="SAM" id="MobiDB-lite"/>
    </source>
</evidence>
<dbReference type="Pfam" id="PF13365">
    <property type="entry name" value="Trypsin_2"/>
    <property type="match status" value="1"/>
</dbReference>
<dbReference type="InterPro" id="IPR043504">
    <property type="entry name" value="Peptidase_S1_PA_chymotrypsin"/>
</dbReference>
<dbReference type="STRING" id="1802270.A3C07_02670"/>
<evidence type="ECO:0000313" key="2">
    <source>
        <dbReference type="EMBL" id="OGZ98489.1"/>
    </source>
</evidence>
<accession>A0A1G2KGC3</accession>
<dbReference type="AlphaFoldDB" id="A0A1G2KGC3"/>
<reference evidence="2 3" key="1">
    <citation type="journal article" date="2016" name="Nat. Commun.">
        <title>Thousands of microbial genomes shed light on interconnected biogeochemical processes in an aquifer system.</title>
        <authorList>
            <person name="Anantharaman K."/>
            <person name="Brown C.T."/>
            <person name="Hug L.A."/>
            <person name="Sharon I."/>
            <person name="Castelle C.J."/>
            <person name="Probst A.J."/>
            <person name="Thomas B.C."/>
            <person name="Singh A."/>
            <person name="Wilkins M.J."/>
            <person name="Karaoz U."/>
            <person name="Brodie E.L."/>
            <person name="Williams K.H."/>
            <person name="Hubbard S.S."/>
            <person name="Banfield J.F."/>
        </authorList>
    </citation>
    <scope>NUCLEOTIDE SEQUENCE [LARGE SCALE GENOMIC DNA]</scope>
</reference>
<name>A0A1G2KGC3_9BACT</name>